<evidence type="ECO:0000256" key="11">
    <source>
        <dbReference type="SAM" id="MobiDB-lite"/>
    </source>
</evidence>
<dbReference type="PROSITE" id="PS50280">
    <property type="entry name" value="SET"/>
    <property type="match status" value="1"/>
</dbReference>
<reference evidence="13" key="4">
    <citation type="submission" date="2025-09" db="UniProtKB">
        <authorList>
            <consortium name="Ensembl"/>
        </authorList>
    </citation>
    <scope>IDENTIFICATION</scope>
</reference>
<dbReference type="Pfam" id="PF21549">
    <property type="entry name" value="PRDM2_PR"/>
    <property type="match status" value="1"/>
</dbReference>
<reference evidence="13" key="3">
    <citation type="submission" date="2025-08" db="UniProtKB">
        <authorList>
            <consortium name="Ensembl"/>
        </authorList>
    </citation>
    <scope>IDENTIFICATION</scope>
</reference>
<dbReference type="Gene3D" id="2.170.270.10">
    <property type="entry name" value="SET domain"/>
    <property type="match status" value="1"/>
</dbReference>
<evidence type="ECO:0000256" key="3">
    <source>
        <dbReference type="ARBA" id="ARBA00022737"/>
    </source>
</evidence>
<keyword evidence="14" id="KW-1185">Reference proteome</keyword>
<evidence type="ECO:0000256" key="8">
    <source>
        <dbReference type="ARBA" id="ARBA00023159"/>
    </source>
</evidence>
<evidence type="ECO:0000256" key="7">
    <source>
        <dbReference type="ARBA" id="ARBA00023125"/>
    </source>
</evidence>
<dbReference type="GO" id="GO:0005634">
    <property type="term" value="C:nucleus"/>
    <property type="evidence" value="ECO:0007669"/>
    <property type="project" value="UniProtKB-SubCell"/>
</dbReference>
<feature type="compositionally biased region" description="Acidic residues" evidence="11">
    <location>
        <begin position="181"/>
        <end position="208"/>
    </location>
</feature>
<dbReference type="Proteomes" id="UP000007267">
    <property type="component" value="Unassembled WGS sequence"/>
</dbReference>
<dbReference type="RefSeq" id="XP_014425440.1">
    <property type="nucleotide sequence ID" value="XM_014569954.1"/>
</dbReference>
<dbReference type="OrthoDB" id="3535323at2759"/>
<dbReference type="GO" id="GO:0003677">
    <property type="term" value="F:DNA binding"/>
    <property type="evidence" value="ECO:0007669"/>
    <property type="project" value="UniProtKB-KW"/>
</dbReference>
<evidence type="ECO:0000313" key="13">
    <source>
        <dbReference type="Ensembl" id="ENSPSIP00000004634.1"/>
    </source>
</evidence>
<evidence type="ECO:0000256" key="9">
    <source>
        <dbReference type="ARBA" id="ARBA00023163"/>
    </source>
</evidence>
<feature type="compositionally biased region" description="Basic and acidic residues" evidence="11">
    <location>
        <begin position="1"/>
        <end position="15"/>
    </location>
</feature>
<dbReference type="InterPro" id="IPR046341">
    <property type="entry name" value="SET_dom_sf"/>
</dbReference>
<dbReference type="GO" id="GO:0008270">
    <property type="term" value="F:zinc ion binding"/>
    <property type="evidence" value="ECO:0007669"/>
    <property type="project" value="UniProtKB-KW"/>
</dbReference>
<dbReference type="FunFam" id="2.170.270.10:FF:000007">
    <property type="entry name" value="PR domain zinc finger protein 10"/>
    <property type="match status" value="1"/>
</dbReference>
<keyword evidence="10" id="KW-0539">Nucleus</keyword>
<reference evidence="14" key="1">
    <citation type="submission" date="2011-10" db="EMBL/GenBank/DDBJ databases">
        <authorList>
            <consortium name="Soft-shell Turtle Genome Consortium"/>
        </authorList>
    </citation>
    <scope>NUCLEOTIDE SEQUENCE [LARGE SCALE GENOMIC DNA]</scope>
    <source>
        <strain evidence="14">Daiwa-1</strain>
    </source>
</reference>
<keyword evidence="5" id="KW-0862">Zinc</keyword>
<accession>K7F9C4</accession>
<dbReference type="Ensembl" id="ENSPSIT00000004660.1">
    <property type="protein sequence ID" value="ENSPSIP00000004634.1"/>
    <property type="gene ID" value="ENSPSIG00000004343.1"/>
</dbReference>
<dbReference type="GeneTree" id="ENSGT00940000158740"/>
<dbReference type="AlphaFoldDB" id="K7F9C4"/>
<dbReference type="RefSeq" id="XP_014425439.1">
    <property type="nucleotide sequence ID" value="XM_014569953.1"/>
</dbReference>
<evidence type="ECO:0000256" key="6">
    <source>
        <dbReference type="ARBA" id="ARBA00023015"/>
    </source>
</evidence>
<evidence type="ECO:0000313" key="14">
    <source>
        <dbReference type="Proteomes" id="UP000007267"/>
    </source>
</evidence>
<protein>
    <submittedName>
        <fullName evidence="13">PR domain zinc finger protein 10-like</fullName>
    </submittedName>
</protein>
<keyword evidence="8" id="KW-0010">Activator</keyword>
<dbReference type="eggNOG" id="KOG1721">
    <property type="taxonomic scope" value="Eukaryota"/>
</dbReference>
<name>K7F9C4_PELSI</name>
<keyword evidence="7" id="KW-0238">DNA-binding</keyword>
<evidence type="ECO:0000256" key="2">
    <source>
        <dbReference type="ARBA" id="ARBA00022723"/>
    </source>
</evidence>
<evidence type="ECO:0000256" key="10">
    <source>
        <dbReference type="ARBA" id="ARBA00023242"/>
    </source>
</evidence>
<keyword evidence="2" id="KW-0479">Metal-binding</keyword>
<dbReference type="CDD" id="cd19194">
    <property type="entry name" value="PR-SET_PRDM10"/>
    <property type="match status" value="1"/>
</dbReference>
<comment type="subcellular location">
    <subcellularLocation>
        <location evidence="1">Nucleus</location>
    </subcellularLocation>
</comment>
<evidence type="ECO:0000256" key="5">
    <source>
        <dbReference type="ARBA" id="ARBA00022833"/>
    </source>
</evidence>
<proteinExistence type="predicted"/>
<keyword evidence="4" id="KW-0863">Zinc-finger</keyword>
<dbReference type="HOGENOM" id="CLU_749978_0_0_1"/>
<reference evidence="14" key="2">
    <citation type="journal article" date="2013" name="Nat. Genet.">
        <title>The draft genomes of soft-shell turtle and green sea turtle yield insights into the development and evolution of the turtle-specific body plan.</title>
        <authorList>
            <person name="Wang Z."/>
            <person name="Pascual-Anaya J."/>
            <person name="Zadissa A."/>
            <person name="Li W."/>
            <person name="Niimura Y."/>
            <person name="Huang Z."/>
            <person name="Li C."/>
            <person name="White S."/>
            <person name="Xiong Z."/>
            <person name="Fang D."/>
            <person name="Wang B."/>
            <person name="Ming Y."/>
            <person name="Chen Y."/>
            <person name="Zheng Y."/>
            <person name="Kuraku S."/>
            <person name="Pignatelli M."/>
            <person name="Herrero J."/>
            <person name="Beal K."/>
            <person name="Nozawa M."/>
            <person name="Li Q."/>
            <person name="Wang J."/>
            <person name="Zhang H."/>
            <person name="Yu L."/>
            <person name="Shigenobu S."/>
            <person name="Wang J."/>
            <person name="Liu J."/>
            <person name="Flicek P."/>
            <person name="Searle S."/>
            <person name="Wang J."/>
            <person name="Kuratani S."/>
            <person name="Yin Y."/>
            <person name="Aken B."/>
            <person name="Zhang G."/>
            <person name="Irie N."/>
        </authorList>
    </citation>
    <scope>NUCLEOTIDE SEQUENCE [LARGE SCALE GENOMIC DNA]</scope>
    <source>
        <strain evidence="14">Daiwa-1</strain>
    </source>
</reference>
<keyword evidence="9" id="KW-0804">Transcription</keyword>
<sequence length="369" mass="41747">MEHHSRDEMNSKEESPQVWSESAEQEQNTAQVHFVPEGGAVAQIVYSDDQDRPPQQVVYTADGTSYTSVDTSEHTLVYIHPVEATQTLFTDPSQVAYVQQDATTQQVTVLLPAAAQSMNPTNLSVLGNVAESPRQMALEQGPQTDRASLPVHNQVLPPMDAVDGSDPLASLQNPMGTMETKEEDDDDDDEDEDEDEDAEDTDLDEWDPDPPRPFDPHDLWCEECNNAHPSVCPKHGPLHPIPNRPVLTRARASLPLVLYIDRFLGGVFSKRRIPKRTQFGPVEGPLVRQTELKDCYIHLKVSLEKGDRKDRDLQEDLWFELSSEALCNWMMFVRPAQNHLEQNLVAYQYGHHIYYTTIKNVEPKQELKV</sequence>
<feature type="domain" description="SET" evidence="12">
    <location>
        <begin position="254"/>
        <end position="369"/>
    </location>
</feature>
<evidence type="ECO:0000259" key="12">
    <source>
        <dbReference type="PROSITE" id="PS50280"/>
    </source>
</evidence>
<feature type="region of interest" description="Disordered" evidence="11">
    <location>
        <begin position="1"/>
        <end position="31"/>
    </location>
</feature>
<evidence type="ECO:0000256" key="4">
    <source>
        <dbReference type="ARBA" id="ARBA00022771"/>
    </source>
</evidence>
<keyword evidence="6" id="KW-0805">Transcription regulation</keyword>
<feature type="region of interest" description="Disordered" evidence="11">
    <location>
        <begin position="155"/>
        <end position="214"/>
    </location>
</feature>
<dbReference type="EMBL" id="AGCU01038761">
    <property type="status" value="NOT_ANNOTATED_CDS"/>
    <property type="molecule type" value="Genomic_DNA"/>
</dbReference>
<organism evidence="13 14">
    <name type="scientific">Pelodiscus sinensis</name>
    <name type="common">Chinese softshell turtle</name>
    <name type="synonym">Trionyx sinensis</name>
    <dbReference type="NCBI Taxonomy" id="13735"/>
    <lineage>
        <taxon>Eukaryota</taxon>
        <taxon>Metazoa</taxon>
        <taxon>Chordata</taxon>
        <taxon>Craniata</taxon>
        <taxon>Vertebrata</taxon>
        <taxon>Euteleostomi</taxon>
        <taxon>Archelosauria</taxon>
        <taxon>Testudinata</taxon>
        <taxon>Testudines</taxon>
        <taxon>Cryptodira</taxon>
        <taxon>Trionychia</taxon>
        <taxon>Trionychidae</taxon>
        <taxon>Pelodiscus</taxon>
    </lineage>
</organism>
<dbReference type="KEGG" id="pss:102454867"/>
<evidence type="ECO:0000256" key="1">
    <source>
        <dbReference type="ARBA" id="ARBA00004123"/>
    </source>
</evidence>
<keyword evidence="3" id="KW-0677">Repeat</keyword>
<feature type="compositionally biased region" description="Polar residues" evidence="11">
    <location>
        <begin position="17"/>
        <end position="31"/>
    </location>
</feature>
<dbReference type="InterPro" id="IPR044403">
    <property type="entry name" value="PRDM10_PR/SET"/>
</dbReference>
<dbReference type="InterPro" id="IPR001214">
    <property type="entry name" value="SET_dom"/>
</dbReference>